<evidence type="ECO:0000259" key="2">
    <source>
        <dbReference type="Pfam" id="PF12146"/>
    </source>
</evidence>
<evidence type="ECO:0000313" key="4">
    <source>
        <dbReference type="Proteomes" id="UP001242368"/>
    </source>
</evidence>
<dbReference type="GO" id="GO:0016787">
    <property type="term" value="F:hydrolase activity"/>
    <property type="evidence" value="ECO:0007669"/>
    <property type="project" value="UniProtKB-KW"/>
</dbReference>
<evidence type="ECO:0000256" key="1">
    <source>
        <dbReference type="SAM" id="SignalP"/>
    </source>
</evidence>
<reference evidence="4" key="1">
    <citation type="journal article" date="2019" name="Int. J. Syst. Evol. Microbiol.">
        <title>The Global Catalogue of Microorganisms (GCM) 10K type strain sequencing project: providing services to taxonomists for standard genome sequencing and annotation.</title>
        <authorList>
            <consortium name="The Broad Institute Genomics Platform"/>
            <consortium name="The Broad Institute Genome Sequencing Center for Infectious Disease"/>
            <person name="Wu L."/>
            <person name="Ma J."/>
        </authorList>
    </citation>
    <scope>NUCLEOTIDE SEQUENCE [LARGE SCALE GENOMIC DNA]</scope>
    <source>
        <strain evidence="4">CECT 7184</strain>
    </source>
</reference>
<comment type="caution">
    <text evidence="3">The sequence shown here is derived from an EMBL/GenBank/DDBJ whole genome shotgun (WGS) entry which is preliminary data.</text>
</comment>
<dbReference type="PANTHER" id="PTHR43265:SF1">
    <property type="entry name" value="ESTERASE ESTD"/>
    <property type="match status" value="1"/>
</dbReference>
<dbReference type="EMBL" id="JAUFQU010000001">
    <property type="protein sequence ID" value="MDN3707662.1"/>
    <property type="molecule type" value="Genomic_DNA"/>
</dbReference>
<dbReference type="PANTHER" id="PTHR43265">
    <property type="entry name" value="ESTERASE ESTD"/>
    <property type="match status" value="1"/>
</dbReference>
<sequence length="309" mass="34314">MKKILFLFIFICAQAVIAQEKSYTIREININEGLTGDLYQTKNTETVILLIAGSGPTDRNGNSSLTQNNALKFLAEGLAADDYSIFSYDKRVVAMINQKIPFEENPDFNHMITDAQIVINYLKNTLHYKNVIIAGHSEGSLVGMVAGKTTGSAFISLAGAGNSIDAVLKEQLIKQAPFLSDDINNILKELKAGNKVEKVNPLLASLFSPQNQPFLIEWMQYTPTDEIKKLKIPVLIINGTKDLQVSTTEAELLHKALPSSELLLIADMNHVFKNIIKDADNMKSYNDINMPLHPDLVKGIVTFLRKHKL</sequence>
<keyword evidence="3" id="KW-0378">Hydrolase</keyword>
<proteinExistence type="predicted"/>
<feature type="signal peptide" evidence="1">
    <location>
        <begin position="1"/>
        <end position="18"/>
    </location>
</feature>
<protein>
    <submittedName>
        <fullName evidence="3">Alpha/beta hydrolase</fullName>
    </submittedName>
</protein>
<organism evidence="3 4">
    <name type="scientific">Paenimyroides ceti</name>
    <dbReference type="NCBI Taxonomy" id="395087"/>
    <lineage>
        <taxon>Bacteria</taxon>
        <taxon>Pseudomonadati</taxon>
        <taxon>Bacteroidota</taxon>
        <taxon>Flavobacteriia</taxon>
        <taxon>Flavobacteriales</taxon>
        <taxon>Flavobacteriaceae</taxon>
        <taxon>Paenimyroides</taxon>
    </lineage>
</organism>
<dbReference type="Proteomes" id="UP001242368">
    <property type="component" value="Unassembled WGS sequence"/>
</dbReference>
<dbReference type="Pfam" id="PF12146">
    <property type="entry name" value="Hydrolase_4"/>
    <property type="match status" value="1"/>
</dbReference>
<evidence type="ECO:0000313" key="3">
    <source>
        <dbReference type="EMBL" id="MDN3707662.1"/>
    </source>
</evidence>
<gene>
    <name evidence="3" type="ORF">QW060_11065</name>
</gene>
<name>A0ABT8CWX4_9FLAO</name>
<keyword evidence="1" id="KW-0732">Signal</keyword>
<dbReference type="InterPro" id="IPR022742">
    <property type="entry name" value="Hydrolase_4"/>
</dbReference>
<dbReference type="InterPro" id="IPR053145">
    <property type="entry name" value="AB_hydrolase_Est10"/>
</dbReference>
<feature type="chain" id="PRO_5045762125" evidence="1">
    <location>
        <begin position="19"/>
        <end position="309"/>
    </location>
</feature>
<feature type="domain" description="Serine aminopeptidase S33" evidence="2">
    <location>
        <begin position="74"/>
        <end position="270"/>
    </location>
</feature>
<dbReference type="RefSeq" id="WP_290363628.1">
    <property type="nucleotide sequence ID" value="NZ_JAUFQU010000001.1"/>
</dbReference>
<dbReference type="SUPFAM" id="SSF53474">
    <property type="entry name" value="alpha/beta-Hydrolases"/>
    <property type="match status" value="1"/>
</dbReference>
<dbReference type="InterPro" id="IPR029058">
    <property type="entry name" value="AB_hydrolase_fold"/>
</dbReference>
<keyword evidence="4" id="KW-1185">Reference proteome</keyword>
<dbReference type="Gene3D" id="3.40.50.1820">
    <property type="entry name" value="alpha/beta hydrolase"/>
    <property type="match status" value="1"/>
</dbReference>
<accession>A0ABT8CWX4</accession>